<gene>
    <name evidence="6" type="ORF">CK203_032440</name>
</gene>
<keyword evidence="1" id="KW-0479">Metal-binding</keyword>
<dbReference type="PANTHER" id="PTHR31973">
    <property type="entry name" value="POLYPROTEIN, PUTATIVE-RELATED"/>
    <property type="match status" value="1"/>
</dbReference>
<accession>A0A438I6L2</accession>
<reference evidence="6 7" key="1">
    <citation type="journal article" date="2018" name="PLoS Genet.">
        <title>Population sequencing reveals clonal diversity and ancestral inbreeding in the grapevine cultivar Chardonnay.</title>
        <authorList>
            <person name="Roach M.J."/>
            <person name="Johnson D.L."/>
            <person name="Bohlmann J."/>
            <person name="van Vuuren H.J."/>
            <person name="Jones S.J."/>
            <person name="Pretorius I.S."/>
            <person name="Schmidt S.A."/>
            <person name="Borneman A.R."/>
        </authorList>
    </citation>
    <scope>NUCLEOTIDE SEQUENCE [LARGE SCALE GENOMIC DNA]</scope>
    <source>
        <strain evidence="7">cv. Chardonnay</strain>
        <tissue evidence="6">Leaf</tissue>
    </source>
</reference>
<keyword evidence="3" id="KW-0862">Zinc</keyword>
<evidence type="ECO:0000259" key="5">
    <source>
        <dbReference type="PROSITE" id="PS50966"/>
    </source>
</evidence>
<evidence type="ECO:0000256" key="4">
    <source>
        <dbReference type="PROSITE-ProRule" id="PRU00325"/>
    </source>
</evidence>
<dbReference type="PANTHER" id="PTHR31973:SF195">
    <property type="entry name" value="MUDR FAMILY TRANSPOSASE"/>
    <property type="match status" value="1"/>
</dbReference>
<evidence type="ECO:0000256" key="2">
    <source>
        <dbReference type="ARBA" id="ARBA00022771"/>
    </source>
</evidence>
<name>A0A438I6L2_VITVI</name>
<dbReference type="Pfam" id="PF10551">
    <property type="entry name" value="MULE"/>
    <property type="match status" value="1"/>
</dbReference>
<evidence type="ECO:0000256" key="3">
    <source>
        <dbReference type="ARBA" id="ARBA00022833"/>
    </source>
</evidence>
<protein>
    <recommendedName>
        <fullName evidence="5">SWIM-type domain-containing protein</fullName>
    </recommendedName>
</protein>
<keyword evidence="2 4" id="KW-0863">Zinc-finger</keyword>
<dbReference type="Pfam" id="PF04434">
    <property type="entry name" value="SWIM"/>
    <property type="match status" value="1"/>
</dbReference>
<feature type="domain" description="SWIM-type" evidence="5">
    <location>
        <begin position="606"/>
        <end position="638"/>
    </location>
</feature>
<evidence type="ECO:0000313" key="7">
    <source>
        <dbReference type="Proteomes" id="UP000288805"/>
    </source>
</evidence>
<dbReference type="AlphaFoldDB" id="A0A438I6L2"/>
<sequence length="722" mass="83992">MVFRYPVPFPNGKGTVNYVHLPIRDDGDVRIMFTVVAQSPPPNTIEMYCQTSSIDYHPVPSSFTTPLHIESLGPSQHMVEKNTSSPMYMQSYDNDMEPIVRVDMIGVTESIVMTVENYVDILPRNDDDNVELFDEDDGNEDIMDMKDNENIENDASLLGGGEHDVLPQYLEIELGYIWAVKCKKWSEGCNWRLRACRRKCHGLFEITKYIGPHTCIYPKLSQDHSQLDSTFIAREVQNVVQSDHTISIAALHQIVKDKFGYNVHYKRIWEAKRKAIIRIFGDWDESYQTLPRWMNIVKLTNPGTKVVWKTSVLAGCNGNVRFMHVFWVFRACVEGFKHCRPVIQVDDTFLYGKYIGKLLIATSINANGHIFPLAFAIVEEESSDSWSWFLHTLRTQVTQRECICLISDHHVGIQAAIRDPNVGWSPPYAHHQYCLKHVVSNFNDKYRNKMLKDLVYRVGSQHQPRKYEACMTELKRLDEKYLEWFNRLNTKKWTLAHDGGHQYGWMITNIVECINGVLKGARMLPITALLRLTFYRCVSYFETRRTEIQTRMANGDLYTSYTINKMTKYESRASGHTVNIFHRSNEIFEVTTAPHGFHMDKGNNIQIVRLKERTCTCNKWQSFGIPCSHVLVVCTRARIDSWQFIDKHYRMDVYACCYTPQFNPIPDQAYWPEPNFPIVHHNPTLVRDKGRPRSSRIRNEMDWREPSVKVRCGLCKQEGHNR</sequence>
<dbReference type="EMBL" id="QGNW01000138">
    <property type="protein sequence ID" value="RVW92351.1"/>
    <property type="molecule type" value="Genomic_DNA"/>
</dbReference>
<dbReference type="GO" id="GO:0008270">
    <property type="term" value="F:zinc ion binding"/>
    <property type="evidence" value="ECO:0007669"/>
    <property type="project" value="UniProtKB-KW"/>
</dbReference>
<dbReference type="InterPro" id="IPR007527">
    <property type="entry name" value="Znf_SWIM"/>
</dbReference>
<comment type="caution">
    <text evidence="6">The sequence shown here is derived from an EMBL/GenBank/DDBJ whole genome shotgun (WGS) entry which is preliminary data.</text>
</comment>
<dbReference type="InterPro" id="IPR018289">
    <property type="entry name" value="MULE_transposase_dom"/>
</dbReference>
<evidence type="ECO:0000256" key="1">
    <source>
        <dbReference type="ARBA" id="ARBA00022723"/>
    </source>
</evidence>
<organism evidence="6 7">
    <name type="scientific">Vitis vinifera</name>
    <name type="common">Grape</name>
    <dbReference type="NCBI Taxonomy" id="29760"/>
    <lineage>
        <taxon>Eukaryota</taxon>
        <taxon>Viridiplantae</taxon>
        <taxon>Streptophyta</taxon>
        <taxon>Embryophyta</taxon>
        <taxon>Tracheophyta</taxon>
        <taxon>Spermatophyta</taxon>
        <taxon>Magnoliopsida</taxon>
        <taxon>eudicotyledons</taxon>
        <taxon>Gunneridae</taxon>
        <taxon>Pentapetalae</taxon>
        <taxon>rosids</taxon>
        <taxon>Vitales</taxon>
        <taxon>Vitaceae</taxon>
        <taxon>Viteae</taxon>
        <taxon>Vitis</taxon>
    </lineage>
</organism>
<dbReference type="InterPro" id="IPR006564">
    <property type="entry name" value="Znf_PMZ"/>
</dbReference>
<dbReference type="SMART" id="SM00575">
    <property type="entry name" value="ZnF_PMZ"/>
    <property type="match status" value="1"/>
</dbReference>
<evidence type="ECO:0000313" key="6">
    <source>
        <dbReference type="EMBL" id="RVW92351.1"/>
    </source>
</evidence>
<proteinExistence type="predicted"/>
<dbReference type="Proteomes" id="UP000288805">
    <property type="component" value="Unassembled WGS sequence"/>
</dbReference>
<dbReference type="PROSITE" id="PS50966">
    <property type="entry name" value="ZF_SWIM"/>
    <property type="match status" value="1"/>
</dbReference>